<evidence type="ECO:0000313" key="1">
    <source>
        <dbReference type="EMBL" id="MFC4835175.1"/>
    </source>
</evidence>
<name>A0ABV9RRW5_9PSEU</name>
<proteinExistence type="predicted"/>
<keyword evidence="2" id="KW-1185">Reference proteome</keyword>
<reference evidence="2" key="1">
    <citation type="journal article" date="2019" name="Int. J. Syst. Evol. Microbiol.">
        <title>The Global Catalogue of Microorganisms (GCM) 10K type strain sequencing project: providing services to taxonomists for standard genome sequencing and annotation.</title>
        <authorList>
            <consortium name="The Broad Institute Genomics Platform"/>
            <consortium name="The Broad Institute Genome Sequencing Center for Infectious Disease"/>
            <person name="Wu L."/>
            <person name="Ma J."/>
        </authorList>
    </citation>
    <scope>NUCLEOTIDE SEQUENCE [LARGE SCALE GENOMIC DNA]</scope>
    <source>
        <strain evidence="2">CCUG 50347</strain>
    </source>
</reference>
<sequence>MNDQPLSLAGCVAEAAETVREANHAVTTALFAATDAYDVVGHVSVLVHRHGQLLDFLTDQLRRADPAGYVDDRGHDPSTALRDAHGALTDARGLVADVGAFLDRAHNHLGHLGRIALED</sequence>
<gene>
    <name evidence="1" type="ORF">ACFPEL_22385</name>
</gene>
<protein>
    <submittedName>
        <fullName evidence="1">Uncharacterized protein</fullName>
    </submittedName>
</protein>
<comment type="caution">
    <text evidence="1">The sequence shown here is derived from an EMBL/GenBank/DDBJ whole genome shotgun (WGS) entry which is preliminary data.</text>
</comment>
<dbReference type="Proteomes" id="UP001595909">
    <property type="component" value="Unassembled WGS sequence"/>
</dbReference>
<dbReference type="EMBL" id="JBHSIM010000047">
    <property type="protein sequence ID" value="MFC4835175.1"/>
    <property type="molecule type" value="Genomic_DNA"/>
</dbReference>
<evidence type="ECO:0000313" key="2">
    <source>
        <dbReference type="Proteomes" id="UP001595909"/>
    </source>
</evidence>
<accession>A0ABV9RRW5</accession>
<organism evidence="1 2">
    <name type="scientific">Actinomycetospora chibensis</name>
    <dbReference type="NCBI Taxonomy" id="663606"/>
    <lineage>
        <taxon>Bacteria</taxon>
        <taxon>Bacillati</taxon>
        <taxon>Actinomycetota</taxon>
        <taxon>Actinomycetes</taxon>
        <taxon>Pseudonocardiales</taxon>
        <taxon>Pseudonocardiaceae</taxon>
        <taxon>Actinomycetospora</taxon>
    </lineage>
</organism>
<dbReference type="RefSeq" id="WP_274191649.1">
    <property type="nucleotide sequence ID" value="NZ_BAABHN010000047.1"/>
</dbReference>